<evidence type="ECO:0000256" key="2">
    <source>
        <dbReference type="ARBA" id="ARBA00022729"/>
    </source>
</evidence>
<dbReference type="SUPFAM" id="SSF52058">
    <property type="entry name" value="L domain-like"/>
    <property type="match status" value="1"/>
</dbReference>
<keyword evidence="5" id="KW-0472">Membrane</keyword>
<feature type="domain" description="LRRCT" evidence="6">
    <location>
        <begin position="177"/>
        <end position="228"/>
    </location>
</feature>
<dbReference type="OrthoDB" id="8861968at2759"/>
<dbReference type="Proteomes" id="UP000838412">
    <property type="component" value="Chromosome 2"/>
</dbReference>
<accession>A0A8K0ELX3</accession>
<dbReference type="SMART" id="SM00369">
    <property type="entry name" value="LRR_TYP"/>
    <property type="match status" value="3"/>
</dbReference>
<evidence type="ECO:0000313" key="8">
    <source>
        <dbReference type="Proteomes" id="UP000838412"/>
    </source>
</evidence>
<dbReference type="EMBL" id="OV696687">
    <property type="protein sequence ID" value="CAH1253059.1"/>
    <property type="molecule type" value="Genomic_DNA"/>
</dbReference>
<keyword evidence="5" id="KW-1133">Transmembrane helix</keyword>
<evidence type="ECO:0000259" key="6">
    <source>
        <dbReference type="SMART" id="SM00082"/>
    </source>
</evidence>
<dbReference type="Gene3D" id="3.80.10.10">
    <property type="entry name" value="Ribonuclease Inhibitor"/>
    <property type="match status" value="1"/>
</dbReference>
<keyword evidence="8" id="KW-1185">Reference proteome</keyword>
<evidence type="ECO:0000313" key="7">
    <source>
        <dbReference type="EMBL" id="CAH1253059.1"/>
    </source>
</evidence>
<evidence type="ECO:0000256" key="3">
    <source>
        <dbReference type="ARBA" id="ARBA00022737"/>
    </source>
</evidence>
<proteinExistence type="predicted"/>
<reference evidence="7" key="1">
    <citation type="submission" date="2022-01" db="EMBL/GenBank/DDBJ databases">
        <authorList>
            <person name="Braso-Vives M."/>
        </authorList>
    </citation>
    <scope>NUCLEOTIDE SEQUENCE</scope>
</reference>
<feature type="region of interest" description="Disordered" evidence="4">
    <location>
        <begin position="494"/>
        <end position="537"/>
    </location>
</feature>
<dbReference type="Pfam" id="PF13855">
    <property type="entry name" value="LRR_8"/>
    <property type="match status" value="1"/>
</dbReference>
<evidence type="ECO:0000256" key="1">
    <source>
        <dbReference type="ARBA" id="ARBA00022614"/>
    </source>
</evidence>
<dbReference type="PROSITE" id="PS51450">
    <property type="entry name" value="LRR"/>
    <property type="match status" value="1"/>
</dbReference>
<dbReference type="AlphaFoldDB" id="A0A8K0ELX3"/>
<organism evidence="7 8">
    <name type="scientific">Branchiostoma lanceolatum</name>
    <name type="common">Common lancelet</name>
    <name type="synonym">Amphioxus lanceolatum</name>
    <dbReference type="NCBI Taxonomy" id="7740"/>
    <lineage>
        <taxon>Eukaryota</taxon>
        <taxon>Metazoa</taxon>
        <taxon>Chordata</taxon>
        <taxon>Cephalochordata</taxon>
        <taxon>Leptocardii</taxon>
        <taxon>Amphioxiformes</taxon>
        <taxon>Branchiostomatidae</taxon>
        <taxon>Branchiostoma</taxon>
    </lineage>
</organism>
<name>A0A8K0ELX3_BRALA</name>
<feature type="region of interest" description="Disordered" evidence="4">
    <location>
        <begin position="273"/>
        <end position="325"/>
    </location>
</feature>
<gene>
    <name evidence="7" type="primary">LRRC4C</name>
    <name evidence="7" type="ORF">BLAG_LOCUS12959</name>
</gene>
<keyword evidence="1" id="KW-0433">Leucine-rich repeat</keyword>
<protein>
    <submittedName>
        <fullName evidence="7">LRRC4C protein</fullName>
    </submittedName>
</protein>
<dbReference type="SMART" id="SM00082">
    <property type="entry name" value="LRRCT"/>
    <property type="match status" value="1"/>
</dbReference>
<dbReference type="PANTHER" id="PTHR24366">
    <property type="entry name" value="IG(IMMUNOGLOBULIN) AND LRR(LEUCINE RICH REPEAT) DOMAINS"/>
    <property type="match status" value="1"/>
</dbReference>
<evidence type="ECO:0000256" key="5">
    <source>
        <dbReference type="SAM" id="Phobius"/>
    </source>
</evidence>
<dbReference type="InterPro" id="IPR000483">
    <property type="entry name" value="Cys-rich_flank_reg_C"/>
</dbReference>
<evidence type="ECO:0000256" key="4">
    <source>
        <dbReference type="SAM" id="MobiDB-lite"/>
    </source>
</evidence>
<keyword evidence="2" id="KW-0732">Signal</keyword>
<feature type="transmembrane region" description="Helical" evidence="5">
    <location>
        <begin position="543"/>
        <end position="568"/>
    </location>
</feature>
<keyword evidence="5" id="KW-0812">Transmembrane</keyword>
<keyword evidence="3" id="KW-0677">Repeat</keyword>
<dbReference type="InterPro" id="IPR032675">
    <property type="entry name" value="LRR_dom_sf"/>
</dbReference>
<feature type="compositionally biased region" description="Polar residues" evidence="4">
    <location>
        <begin position="293"/>
        <end position="318"/>
    </location>
</feature>
<sequence>MLEIRKLSATDILTSSTETDKASPVFSGLENIRILQLTFSEIWVIRKPYFAGLSKLVHLWLNNNKLTTIEAGAFTGLGIRYLALEDNVFTMVRCGWFSGMQWLLDIDLSGNVISSIKPCAFHGAPKLRKIHLSRNRLSFVSSAWFEGLQQLRLVQLSHNSIVGLQDLNVLKVGLANNPLRCSCTTDWLRGMLGESRQIVDLNQLICDHPPGLRGVVVANVSDGQGTCPTPVVLLDPVYTNTEASAVTSSDNNTSKTSGTEVPVSLATNVTNDNRYNNHKVTEPTGIGSPVSVPATSNTYNVTKPGSMDTPATPSTIGDNNAIDPSQMDVSLTPSDVDDMSATESRKTGVLITLGDTTEDDDRRKTVDAPAPLGFEGEDLNITCIVYWEQYPKITWTLPNGARLASEESTKAYPDMADKIQMAVEHKINAEGWPCHERGRLNGDCVNFFGKSVVRLMIQGASLGLSGQQSCTAETGTGQGTASISVGITKVISTTRKEGKETQPFAAGTSSKPDLHTTESRAVATDDKLSTVPPSEGDYDPSGLVSPLVIVVPTSVCFGAALMVICSIIGSKLSARLRN</sequence>
<dbReference type="InterPro" id="IPR001611">
    <property type="entry name" value="Leu-rich_rpt"/>
</dbReference>
<dbReference type="InterPro" id="IPR003591">
    <property type="entry name" value="Leu-rich_rpt_typical-subtyp"/>
</dbReference>
<feature type="compositionally biased region" description="Basic and acidic residues" evidence="4">
    <location>
        <begin position="512"/>
        <end position="528"/>
    </location>
</feature>